<comment type="similarity">
    <text evidence="3">Belongs to the UbiH/COQ6 family.</text>
</comment>
<name>A0A4R8ITB4_9GAMM</name>
<keyword evidence="7" id="KW-0503">Monooxygenase</keyword>
<dbReference type="SUPFAM" id="SSF51905">
    <property type="entry name" value="FAD/NAD(P)-binding domain"/>
    <property type="match status" value="1"/>
</dbReference>
<dbReference type="PANTHER" id="PTHR43876">
    <property type="entry name" value="UBIQUINONE BIOSYNTHESIS MONOOXYGENASE COQ6, MITOCHONDRIAL"/>
    <property type="match status" value="1"/>
</dbReference>
<dbReference type="Pfam" id="PF01494">
    <property type="entry name" value="FAD_binding_3"/>
    <property type="match status" value="1"/>
</dbReference>
<evidence type="ECO:0000256" key="7">
    <source>
        <dbReference type="ARBA" id="ARBA00023033"/>
    </source>
</evidence>
<evidence type="ECO:0000256" key="6">
    <source>
        <dbReference type="ARBA" id="ARBA00023002"/>
    </source>
</evidence>
<dbReference type="InterPro" id="IPR010971">
    <property type="entry name" value="UbiH/COQ6"/>
</dbReference>
<dbReference type="PRINTS" id="PR00420">
    <property type="entry name" value="RNGMNOXGNASE"/>
</dbReference>
<evidence type="ECO:0000256" key="8">
    <source>
        <dbReference type="ARBA" id="ARBA00065734"/>
    </source>
</evidence>
<dbReference type="InterPro" id="IPR051205">
    <property type="entry name" value="UbiH/COQ6_monooxygenase"/>
</dbReference>
<evidence type="ECO:0000256" key="2">
    <source>
        <dbReference type="ARBA" id="ARBA00004749"/>
    </source>
</evidence>
<evidence type="ECO:0000313" key="10">
    <source>
        <dbReference type="EMBL" id="TDY04291.1"/>
    </source>
</evidence>
<dbReference type="PROSITE" id="PS51257">
    <property type="entry name" value="PROKAR_LIPOPROTEIN"/>
    <property type="match status" value="1"/>
</dbReference>
<comment type="cofactor">
    <cofactor evidence="1">
        <name>FAD</name>
        <dbReference type="ChEBI" id="CHEBI:57692"/>
    </cofactor>
</comment>
<dbReference type="InterPro" id="IPR011295">
    <property type="entry name" value="UbiH"/>
</dbReference>
<comment type="caution">
    <text evidence="10">The sequence shown here is derived from an EMBL/GenBank/DDBJ whole genome shotgun (WGS) entry which is preliminary data.</text>
</comment>
<keyword evidence="5" id="KW-0274">FAD</keyword>
<evidence type="ECO:0000259" key="9">
    <source>
        <dbReference type="Pfam" id="PF01494"/>
    </source>
</evidence>
<dbReference type="UniPathway" id="UPA00232"/>
<evidence type="ECO:0000256" key="1">
    <source>
        <dbReference type="ARBA" id="ARBA00001974"/>
    </source>
</evidence>
<dbReference type="NCBIfam" id="NF004356">
    <property type="entry name" value="PRK05732.1"/>
    <property type="match status" value="1"/>
</dbReference>
<keyword evidence="4" id="KW-0285">Flavoprotein</keyword>
<gene>
    <name evidence="10" type="ORF">EDC23_0666</name>
</gene>
<dbReference type="RefSeq" id="WP_134081076.1">
    <property type="nucleotide sequence ID" value="NZ_SOQX01000001.1"/>
</dbReference>
<keyword evidence="11" id="KW-1185">Reference proteome</keyword>
<evidence type="ECO:0000313" key="11">
    <source>
        <dbReference type="Proteomes" id="UP000294914"/>
    </source>
</evidence>
<dbReference type="AlphaFoldDB" id="A0A4R8ITB4"/>
<dbReference type="FunFam" id="3.50.50.60:FF:000021">
    <property type="entry name" value="Ubiquinone biosynthesis monooxygenase COQ6"/>
    <property type="match status" value="1"/>
</dbReference>
<dbReference type="PROSITE" id="PS01304">
    <property type="entry name" value="UBIH"/>
    <property type="match status" value="1"/>
</dbReference>
<dbReference type="GO" id="GO:0071949">
    <property type="term" value="F:FAD binding"/>
    <property type="evidence" value="ECO:0007669"/>
    <property type="project" value="InterPro"/>
</dbReference>
<reference evidence="10 11" key="1">
    <citation type="submission" date="2019-03" db="EMBL/GenBank/DDBJ databases">
        <title>Genomic Encyclopedia of Type Strains, Phase IV (KMG-IV): sequencing the most valuable type-strain genomes for metagenomic binning, comparative biology and taxonomic classification.</title>
        <authorList>
            <person name="Goeker M."/>
        </authorList>
    </citation>
    <scope>NUCLEOTIDE SEQUENCE [LARGE SCALE GENOMIC DNA]</scope>
    <source>
        <strain evidence="10 11">DSM 16326</strain>
    </source>
</reference>
<dbReference type="InterPro" id="IPR002938">
    <property type="entry name" value="FAD-bd"/>
</dbReference>
<dbReference type="Proteomes" id="UP000294914">
    <property type="component" value="Unassembled WGS sequence"/>
</dbReference>
<comment type="pathway">
    <text evidence="2">Cofactor biosynthesis; ubiquinone biosynthesis.</text>
</comment>
<evidence type="ECO:0000256" key="3">
    <source>
        <dbReference type="ARBA" id="ARBA00005349"/>
    </source>
</evidence>
<dbReference type="GO" id="GO:0110142">
    <property type="term" value="C:ubiquinone biosynthesis complex"/>
    <property type="evidence" value="ECO:0007669"/>
    <property type="project" value="UniProtKB-ARBA"/>
</dbReference>
<organism evidence="10 11">
    <name type="scientific">Thiohalophilus thiocyanatoxydans</name>
    <dbReference type="NCBI Taxonomy" id="381308"/>
    <lineage>
        <taxon>Bacteria</taxon>
        <taxon>Pseudomonadati</taxon>
        <taxon>Pseudomonadota</taxon>
        <taxon>Gammaproteobacteria</taxon>
        <taxon>Thiohalomonadales</taxon>
        <taxon>Thiohalophilaceae</taxon>
        <taxon>Thiohalophilus</taxon>
    </lineage>
</organism>
<dbReference type="NCBIfam" id="TIGR01984">
    <property type="entry name" value="UbiH"/>
    <property type="match status" value="1"/>
</dbReference>
<feature type="domain" description="FAD-binding" evidence="9">
    <location>
        <begin position="15"/>
        <end position="338"/>
    </location>
</feature>
<evidence type="ECO:0000256" key="4">
    <source>
        <dbReference type="ARBA" id="ARBA00022630"/>
    </source>
</evidence>
<protein>
    <submittedName>
        <fullName evidence="10">2-octaprenyl-6-methoxyphenol hydroxylase /2-octaprenyl-3-methyl-6-methoxy-1,4-benzoquinol hydroxylase</fullName>
    </submittedName>
</protein>
<dbReference type="OrthoDB" id="9769565at2"/>
<keyword evidence="6" id="KW-0560">Oxidoreductase</keyword>
<sequence length="421" mass="45807">MNATKPNATKLNEFDLVIVGGGLVGASLACALAESPLRIAMVEAQPFNTEQHPGFDARTVALAAGSQQIFNAMGLWEAIAAQGVTPIRRIHVSDRGHAGSAHLDAAEQGLAAMGYVADIRVLGQVLSRQLEQQANVTLFCPASVKAVQFAPAHAKVVLQHDDALHEITAALVVAADGGNSFIRNDSGIATFTLDYHQSALISNVAVDRPHRNIAYERFTDSGPMALLPTRDEQGNDNTFALVWTLKPEQVEAVQGWDEATFLSQLQQRFGERAGQFTRSSQRHLYPLKFLQTREHVRPRLAVIGNAAHTLHPVAGQGFNLGLRDVAVLSQVLIDALAQNDDPGDLGVLRRYARWRRRDHLQTSLATDALVRVFSNNFLPLAVARNLGLTLLDTLPPLKKQLVRHAMGYVGKLPRLARGLKP</sequence>
<comment type="subunit">
    <text evidence="8">Component of the Ubi complex metabolon, which regroups five ubiquinone biosynthesis proteins (UbiE, UbiF, UbiG, UbiH and UbiI) and two accessory factors (UbiK and the lipid-binding protein UbiJ).</text>
</comment>
<dbReference type="GO" id="GO:0008681">
    <property type="term" value="F:2-octaprenyl-6-methoxyphenol hydroxylase activity"/>
    <property type="evidence" value="ECO:0007669"/>
    <property type="project" value="InterPro"/>
</dbReference>
<dbReference type="NCBIfam" id="TIGR01988">
    <property type="entry name" value="Ubi-OHases"/>
    <property type="match status" value="1"/>
</dbReference>
<proteinExistence type="inferred from homology"/>
<dbReference type="InterPro" id="IPR036188">
    <property type="entry name" value="FAD/NAD-bd_sf"/>
</dbReference>
<dbReference type="GO" id="GO:0006744">
    <property type="term" value="P:ubiquinone biosynthetic process"/>
    <property type="evidence" value="ECO:0007669"/>
    <property type="project" value="UniProtKB-UniPathway"/>
</dbReference>
<dbReference type="EMBL" id="SOQX01000001">
    <property type="protein sequence ID" value="TDY04291.1"/>
    <property type="molecule type" value="Genomic_DNA"/>
</dbReference>
<evidence type="ECO:0000256" key="5">
    <source>
        <dbReference type="ARBA" id="ARBA00022827"/>
    </source>
</evidence>
<dbReference type="PANTHER" id="PTHR43876:SF8">
    <property type="entry name" value="2-OCTAPRENYL-6-METHOXYPHENOL HYDROXYLASE"/>
    <property type="match status" value="1"/>
</dbReference>
<accession>A0A4R8ITB4</accession>
<dbReference type="InterPro" id="IPR018168">
    <property type="entry name" value="Ubi_Hdrlase_CS"/>
</dbReference>
<dbReference type="Gene3D" id="3.50.50.60">
    <property type="entry name" value="FAD/NAD(P)-binding domain"/>
    <property type="match status" value="2"/>
</dbReference>